<dbReference type="InterPro" id="IPR020037">
    <property type="entry name" value="DUF4312"/>
</dbReference>
<dbReference type="AlphaFoldDB" id="A0A6A7K8D9"/>
<proteinExistence type="predicted"/>
<gene>
    <name evidence="1" type="ORF">GC105_07240</name>
</gene>
<organism evidence="1 2">
    <name type="scientific">Alkalibaculum sporogenes</name>
    <dbReference type="NCBI Taxonomy" id="2655001"/>
    <lineage>
        <taxon>Bacteria</taxon>
        <taxon>Bacillati</taxon>
        <taxon>Bacillota</taxon>
        <taxon>Clostridia</taxon>
        <taxon>Eubacteriales</taxon>
        <taxon>Eubacteriaceae</taxon>
        <taxon>Alkalibaculum</taxon>
    </lineage>
</organism>
<dbReference type="Pfam" id="PF14189">
    <property type="entry name" value="DUF4312"/>
    <property type="match status" value="1"/>
</dbReference>
<reference evidence="1 2" key="1">
    <citation type="submission" date="2019-10" db="EMBL/GenBank/DDBJ databases">
        <title>Alkalibaculum tamaniensis sp.nov., a new alkaliphilic acetogen, isolated on methoxylated aromatics from a mud volcano.</title>
        <authorList>
            <person name="Khomyakova M.A."/>
            <person name="Merkel A.Y."/>
            <person name="Bonch-Osmolovskaya E.A."/>
            <person name="Slobodkin A.I."/>
        </authorList>
    </citation>
    <scope>NUCLEOTIDE SEQUENCE [LARGE SCALE GENOMIC DNA]</scope>
    <source>
        <strain evidence="1 2">M08DMB</strain>
    </source>
</reference>
<dbReference type="RefSeq" id="WP_152803188.1">
    <property type="nucleotide sequence ID" value="NZ_WHNX01000009.1"/>
</dbReference>
<name>A0A6A7K8D9_9FIRM</name>
<comment type="caution">
    <text evidence="1">The sequence shown here is derived from an EMBL/GenBank/DDBJ whole genome shotgun (WGS) entry which is preliminary data.</text>
</comment>
<accession>A0A6A7K8D9</accession>
<dbReference type="Proteomes" id="UP000440004">
    <property type="component" value="Unassembled WGS sequence"/>
</dbReference>
<dbReference type="EMBL" id="WHNX01000009">
    <property type="protein sequence ID" value="MPW25581.1"/>
    <property type="molecule type" value="Genomic_DNA"/>
</dbReference>
<evidence type="ECO:0000313" key="2">
    <source>
        <dbReference type="Proteomes" id="UP000440004"/>
    </source>
</evidence>
<keyword evidence="2" id="KW-1185">Reference proteome</keyword>
<evidence type="ECO:0000313" key="1">
    <source>
        <dbReference type="EMBL" id="MPW25581.1"/>
    </source>
</evidence>
<sequence length="95" mass="11070">MSDKQLMETIEKELIIDGTGKTKEIAYGEIFAKLRKQIYNEVNGVVLHMEPQQVYLLEMEEKTFTEKFLGLLMPKTKEAIYIKLKIVVTVKLIYT</sequence>
<protein>
    <submittedName>
        <fullName evidence="1">DUF4312 family protein</fullName>
    </submittedName>
</protein>